<dbReference type="InParanoid" id="A0A0C3AVZ8"/>
<dbReference type="Proteomes" id="UP000053989">
    <property type="component" value="Unassembled WGS sequence"/>
</dbReference>
<dbReference type="AlphaFoldDB" id="A0A0C3AVZ8"/>
<dbReference type="OrthoDB" id="2670565at2759"/>
<dbReference type="EMBL" id="KN822007">
    <property type="protein sequence ID" value="KIM69097.1"/>
    <property type="molecule type" value="Genomic_DNA"/>
</dbReference>
<gene>
    <name evidence="2" type="ORF">SCLCIDRAFT_819608</name>
</gene>
<keyword evidence="3" id="KW-1185">Reference proteome</keyword>
<reference evidence="3" key="2">
    <citation type="submission" date="2015-01" db="EMBL/GenBank/DDBJ databases">
        <title>Evolutionary Origins and Diversification of the Mycorrhizal Mutualists.</title>
        <authorList>
            <consortium name="DOE Joint Genome Institute"/>
            <consortium name="Mycorrhizal Genomics Consortium"/>
            <person name="Kohler A."/>
            <person name="Kuo A."/>
            <person name="Nagy L.G."/>
            <person name="Floudas D."/>
            <person name="Copeland A."/>
            <person name="Barry K.W."/>
            <person name="Cichocki N."/>
            <person name="Veneault-Fourrey C."/>
            <person name="LaButti K."/>
            <person name="Lindquist E.A."/>
            <person name="Lipzen A."/>
            <person name="Lundell T."/>
            <person name="Morin E."/>
            <person name="Murat C."/>
            <person name="Riley R."/>
            <person name="Ohm R."/>
            <person name="Sun H."/>
            <person name="Tunlid A."/>
            <person name="Henrissat B."/>
            <person name="Grigoriev I.V."/>
            <person name="Hibbett D.S."/>
            <person name="Martin F."/>
        </authorList>
    </citation>
    <scope>NUCLEOTIDE SEQUENCE [LARGE SCALE GENOMIC DNA]</scope>
    <source>
        <strain evidence="3">Foug A</strain>
    </source>
</reference>
<dbReference type="HOGENOM" id="CLU_1050362_0_0_1"/>
<organism evidence="2 3">
    <name type="scientific">Scleroderma citrinum Foug A</name>
    <dbReference type="NCBI Taxonomy" id="1036808"/>
    <lineage>
        <taxon>Eukaryota</taxon>
        <taxon>Fungi</taxon>
        <taxon>Dikarya</taxon>
        <taxon>Basidiomycota</taxon>
        <taxon>Agaricomycotina</taxon>
        <taxon>Agaricomycetes</taxon>
        <taxon>Agaricomycetidae</taxon>
        <taxon>Boletales</taxon>
        <taxon>Sclerodermatineae</taxon>
        <taxon>Sclerodermataceae</taxon>
        <taxon>Scleroderma</taxon>
    </lineage>
</organism>
<evidence type="ECO:0000313" key="3">
    <source>
        <dbReference type="Proteomes" id="UP000053989"/>
    </source>
</evidence>
<accession>A0A0C3AVZ8</accession>
<sequence length="265" mass="29556">MGKAAIYVRESPSSAINQKKRKRLRSEEQESGHGTEYMHSRRARMTTAENSQRHFSQGRESRDMLRAQPMSTSYPRPMRDTHSKSELNTKERNPLRNPTQKALESPPGNKSSSSDTVDGFLRSLQLLEPKTTRPDEPLEAHEEVTPPKCPSPGVTPTTSSLRSMTCVEVNLGHDRSLPQIVSSLQLNLTYRGYTLTYDMSCLPDNPAVPLALLAATESHPGAYLIVGAHYRRTGRPRAARSILQSLLDKHKSESGPHKGNGTFHF</sequence>
<feature type="compositionally biased region" description="Basic and acidic residues" evidence="1">
    <location>
        <begin position="77"/>
        <end position="94"/>
    </location>
</feature>
<proteinExistence type="predicted"/>
<evidence type="ECO:0000256" key="1">
    <source>
        <dbReference type="SAM" id="MobiDB-lite"/>
    </source>
</evidence>
<feature type="compositionally biased region" description="Polar residues" evidence="1">
    <location>
        <begin position="96"/>
        <end position="116"/>
    </location>
</feature>
<feature type="region of interest" description="Disordered" evidence="1">
    <location>
        <begin position="1"/>
        <end position="160"/>
    </location>
</feature>
<evidence type="ECO:0000313" key="2">
    <source>
        <dbReference type="EMBL" id="KIM69097.1"/>
    </source>
</evidence>
<feature type="compositionally biased region" description="Basic and acidic residues" evidence="1">
    <location>
        <begin position="130"/>
        <end position="145"/>
    </location>
</feature>
<name>A0A0C3AVZ8_9AGAM</name>
<protein>
    <submittedName>
        <fullName evidence="2">Uncharacterized protein</fullName>
    </submittedName>
</protein>
<reference evidence="2 3" key="1">
    <citation type="submission" date="2014-04" db="EMBL/GenBank/DDBJ databases">
        <authorList>
            <consortium name="DOE Joint Genome Institute"/>
            <person name="Kuo A."/>
            <person name="Kohler A."/>
            <person name="Nagy L.G."/>
            <person name="Floudas D."/>
            <person name="Copeland A."/>
            <person name="Barry K.W."/>
            <person name="Cichocki N."/>
            <person name="Veneault-Fourrey C."/>
            <person name="LaButti K."/>
            <person name="Lindquist E.A."/>
            <person name="Lipzen A."/>
            <person name="Lundell T."/>
            <person name="Morin E."/>
            <person name="Murat C."/>
            <person name="Sun H."/>
            <person name="Tunlid A."/>
            <person name="Henrissat B."/>
            <person name="Grigoriev I.V."/>
            <person name="Hibbett D.S."/>
            <person name="Martin F."/>
            <person name="Nordberg H.P."/>
            <person name="Cantor M.N."/>
            <person name="Hua S.X."/>
        </authorList>
    </citation>
    <scope>NUCLEOTIDE SEQUENCE [LARGE SCALE GENOMIC DNA]</scope>
    <source>
        <strain evidence="2 3">Foug A</strain>
    </source>
</reference>
<feature type="compositionally biased region" description="Basic and acidic residues" evidence="1">
    <location>
        <begin position="25"/>
        <end position="39"/>
    </location>
</feature>